<reference evidence="10" key="2">
    <citation type="submission" date="2020-12" db="EMBL/GenBank/DDBJ databases">
        <authorList>
            <person name="Kanost M."/>
        </authorList>
    </citation>
    <scope>NUCLEOTIDE SEQUENCE</scope>
</reference>
<feature type="chain" id="PRO_5037874838" description="ATP-dependent (S)-NAD(P)H-hydrate dehydratase" evidence="8">
    <location>
        <begin position="25"/>
        <end position="331"/>
    </location>
</feature>
<keyword evidence="4 7" id="KW-0520">NAD</keyword>
<evidence type="ECO:0000313" key="11">
    <source>
        <dbReference type="Proteomes" id="UP000791440"/>
    </source>
</evidence>
<dbReference type="GO" id="GO:0005524">
    <property type="term" value="F:ATP binding"/>
    <property type="evidence" value="ECO:0007669"/>
    <property type="project" value="UniProtKB-KW"/>
</dbReference>
<keyword evidence="7" id="KW-0597">Phosphoprotein</keyword>
<reference evidence="10" key="1">
    <citation type="journal article" date="2016" name="Insect Biochem. Mol. Biol.">
        <title>Multifaceted biological insights from a draft genome sequence of the tobacco hornworm moth, Manduca sexta.</title>
        <authorList>
            <person name="Kanost M.R."/>
            <person name="Arrese E.L."/>
            <person name="Cao X."/>
            <person name="Chen Y.R."/>
            <person name="Chellapilla S."/>
            <person name="Goldsmith M.R."/>
            <person name="Grosse-Wilde E."/>
            <person name="Heckel D.G."/>
            <person name="Herndon N."/>
            <person name="Jiang H."/>
            <person name="Papanicolaou A."/>
            <person name="Qu J."/>
            <person name="Soulages J.L."/>
            <person name="Vogel H."/>
            <person name="Walters J."/>
            <person name="Waterhouse R.M."/>
            <person name="Ahn S.J."/>
            <person name="Almeida F.C."/>
            <person name="An C."/>
            <person name="Aqrawi P."/>
            <person name="Bretschneider A."/>
            <person name="Bryant W.B."/>
            <person name="Bucks S."/>
            <person name="Chao H."/>
            <person name="Chevignon G."/>
            <person name="Christen J.M."/>
            <person name="Clarke D.F."/>
            <person name="Dittmer N.T."/>
            <person name="Ferguson L.C.F."/>
            <person name="Garavelou S."/>
            <person name="Gordon K.H.J."/>
            <person name="Gunaratna R.T."/>
            <person name="Han Y."/>
            <person name="Hauser F."/>
            <person name="He Y."/>
            <person name="Heidel-Fischer H."/>
            <person name="Hirsh A."/>
            <person name="Hu Y."/>
            <person name="Jiang H."/>
            <person name="Kalra D."/>
            <person name="Klinner C."/>
            <person name="Konig C."/>
            <person name="Kovar C."/>
            <person name="Kroll A.R."/>
            <person name="Kuwar S.S."/>
            <person name="Lee S.L."/>
            <person name="Lehman R."/>
            <person name="Li K."/>
            <person name="Li Z."/>
            <person name="Liang H."/>
            <person name="Lovelace S."/>
            <person name="Lu Z."/>
            <person name="Mansfield J.H."/>
            <person name="McCulloch K.J."/>
            <person name="Mathew T."/>
            <person name="Morton B."/>
            <person name="Muzny D.M."/>
            <person name="Neunemann D."/>
            <person name="Ongeri F."/>
            <person name="Pauchet Y."/>
            <person name="Pu L.L."/>
            <person name="Pyrousis I."/>
            <person name="Rao X.J."/>
            <person name="Redding A."/>
            <person name="Roesel C."/>
            <person name="Sanchez-Gracia A."/>
            <person name="Schaack S."/>
            <person name="Shukla A."/>
            <person name="Tetreau G."/>
            <person name="Wang Y."/>
            <person name="Xiong G.H."/>
            <person name="Traut W."/>
            <person name="Walsh T.K."/>
            <person name="Worley K.C."/>
            <person name="Wu D."/>
            <person name="Wu W."/>
            <person name="Wu Y.Q."/>
            <person name="Zhang X."/>
            <person name="Zou Z."/>
            <person name="Zucker H."/>
            <person name="Briscoe A.D."/>
            <person name="Burmester T."/>
            <person name="Clem R.J."/>
            <person name="Feyereisen R."/>
            <person name="Grimmelikhuijzen C.J.P."/>
            <person name="Hamodrakas S.J."/>
            <person name="Hansson B.S."/>
            <person name="Huguet E."/>
            <person name="Jermiin L.S."/>
            <person name="Lan Q."/>
            <person name="Lehman H.K."/>
            <person name="Lorenzen M."/>
            <person name="Merzendorfer H."/>
            <person name="Michalopoulos I."/>
            <person name="Morton D.B."/>
            <person name="Muthukrishnan S."/>
            <person name="Oakeshott J.G."/>
            <person name="Palmer W."/>
            <person name="Park Y."/>
            <person name="Passarelli A.L."/>
            <person name="Rozas J."/>
            <person name="Schwartz L.M."/>
            <person name="Smith W."/>
            <person name="Southgate A."/>
            <person name="Vilcinskas A."/>
            <person name="Vogt R."/>
            <person name="Wang P."/>
            <person name="Werren J."/>
            <person name="Yu X.Q."/>
            <person name="Zhou J.J."/>
            <person name="Brown S.J."/>
            <person name="Scherer S.E."/>
            <person name="Richards S."/>
            <person name="Blissard G.W."/>
        </authorList>
    </citation>
    <scope>NUCLEOTIDE SEQUENCE</scope>
</reference>
<feature type="binding site" evidence="7">
    <location>
        <position position="141"/>
    </location>
    <ligand>
        <name>(6S)-NADPHX</name>
        <dbReference type="ChEBI" id="CHEBI:64076"/>
    </ligand>
</feature>
<dbReference type="PANTHER" id="PTHR12592:SF0">
    <property type="entry name" value="ATP-DEPENDENT (S)-NAD(P)H-HYDRATE DEHYDRATASE"/>
    <property type="match status" value="1"/>
</dbReference>
<keyword evidence="11" id="KW-1185">Reference proteome</keyword>
<feature type="binding site" evidence="7">
    <location>
        <begin position="227"/>
        <end position="231"/>
    </location>
    <ligand>
        <name>ATP</name>
        <dbReference type="ChEBI" id="CHEBI:30616"/>
    </ligand>
</feature>
<evidence type="ECO:0000313" key="10">
    <source>
        <dbReference type="EMBL" id="KAG6456194.1"/>
    </source>
</evidence>
<dbReference type="EMBL" id="JH668506">
    <property type="protein sequence ID" value="KAG6456194.1"/>
    <property type="molecule type" value="Genomic_DNA"/>
</dbReference>
<dbReference type="GO" id="GO:0047453">
    <property type="term" value="F:ATP-dependent NAD(P)H-hydrate dehydratase activity"/>
    <property type="evidence" value="ECO:0007669"/>
    <property type="project" value="UniProtKB-UniRule"/>
</dbReference>
<dbReference type="Gene3D" id="3.40.1190.20">
    <property type="match status" value="1"/>
</dbReference>
<evidence type="ECO:0000256" key="2">
    <source>
        <dbReference type="ARBA" id="ARBA00022840"/>
    </source>
</evidence>
<evidence type="ECO:0000256" key="4">
    <source>
        <dbReference type="ARBA" id="ARBA00023027"/>
    </source>
</evidence>
<name>A0A921ZE79_MANSE</name>
<feature type="signal peptide" evidence="8">
    <location>
        <begin position="1"/>
        <end position="24"/>
    </location>
</feature>
<dbReference type="CDD" id="cd01171">
    <property type="entry name" value="YXKO-related"/>
    <property type="match status" value="1"/>
</dbReference>
<dbReference type="PROSITE" id="PS51383">
    <property type="entry name" value="YJEF_C_3"/>
    <property type="match status" value="1"/>
</dbReference>
<dbReference type="SUPFAM" id="SSF53613">
    <property type="entry name" value="Ribokinase-like"/>
    <property type="match status" value="1"/>
</dbReference>
<comment type="catalytic activity">
    <reaction evidence="7">
        <text>(6S)-NADHX + ATP = ADP + phosphate + NADH + H(+)</text>
        <dbReference type="Rhea" id="RHEA:19017"/>
        <dbReference type="ChEBI" id="CHEBI:15378"/>
        <dbReference type="ChEBI" id="CHEBI:30616"/>
        <dbReference type="ChEBI" id="CHEBI:43474"/>
        <dbReference type="ChEBI" id="CHEBI:57945"/>
        <dbReference type="ChEBI" id="CHEBI:64074"/>
        <dbReference type="ChEBI" id="CHEBI:456216"/>
        <dbReference type="EC" id="4.2.1.93"/>
    </reaction>
</comment>
<evidence type="ECO:0000259" key="9">
    <source>
        <dbReference type="PROSITE" id="PS51383"/>
    </source>
</evidence>
<dbReference type="NCBIfam" id="TIGR00196">
    <property type="entry name" value="yjeF_cterm"/>
    <property type="match status" value="1"/>
</dbReference>
<sequence length="331" mass="36361">MKFHLPYCLVFIVLFILDDNIVKTQESTFGECHRNHDDFMETVKFLTKSIVPSLEGTNKGDSGRIGIIGGSIEYCGAPYFSAISALKIGADLVYVITTEDAAPIIKAYSPDLIVYPFLSKKHASKISALLPKMDAIIIGPGLGREEESMKLTYEIIDSCKFLKKPLVIDADGLYAVSKNVSILNGYPSPGVILTPNGREAKKIIEAVGRNDTKWCNFWGDHVSVLIKGAIDQYYSSNTLYNWASSEGGSGRRAGGQGDILSGALGTLYTWAIRSKMCDNNLQLAQSVATYAAAKFTRECNAQAFKTFGRSLLASDMIKYIHVAFETIFNYH</sequence>
<feature type="binding site" evidence="7">
    <location>
        <begin position="196"/>
        <end position="202"/>
    </location>
    <ligand>
        <name>(6S)-NADPHX</name>
        <dbReference type="ChEBI" id="CHEBI:64076"/>
    </ligand>
</feature>
<keyword evidence="5 7" id="KW-0456">Lyase</keyword>
<dbReference type="GO" id="GO:0046496">
    <property type="term" value="P:nicotinamide nucleotide metabolic process"/>
    <property type="evidence" value="ECO:0007669"/>
    <property type="project" value="UniProtKB-UniRule"/>
</dbReference>
<dbReference type="EC" id="4.2.1.93" evidence="7"/>
<dbReference type="Pfam" id="PF01256">
    <property type="entry name" value="Carb_kinase"/>
    <property type="match status" value="1"/>
</dbReference>
<feature type="domain" description="YjeF C-terminal" evidence="9">
    <location>
        <begin position="42"/>
        <end position="327"/>
    </location>
</feature>
<comment type="cofactor">
    <cofactor evidence="7">
        <name>Mg(2+)</name>
        <dbReference type="ChEBI" id="CHEBI:18420"/>
    </cofactor>
</comment>
<evidence type="ECO:0000256" key="1">
    <source>
        <dbReference type="ARBA" id="ARBA00022741"/>
    </source>
</evidence>
<proteinExistence type="inferred from homology"/>
<comment type="similarity">
    <text evidence="7">Belongs to the NnrD/CARKD family.</text>
</comment>
<protein>
    <recommendedName>
        <fullName evidence="7">ATP-dependent (S)-NAD(P)H-hydrate dehydratase</fullName>
        <ecNumber evidence="7">4.2.1.93</ecNumber>
    </recommendedName>
    <alternativeName>
        <fullName evidence="7">ATP-dependent NAD(P)HX dehydratase</fullName>
    </alternativeName>
</protein>
<evidence type="ECO:0000256" key="5">
    <source>
        <dbReference type="ARBA" id="ARBA00023239"/>
    </source>
</evidence>
<feature type="binding site" evidence="7">
    <location>
        <position position="258"/>
    </location>
    <ligand>
        <name>(6S)-NADPHX</name>
        <dbReference type="ChEBI" id="CHEBI:64076"/>
    </ligand>
</feature>
<keyword evidence="8" id="KW-0732">Signal</keyword>
<dbReference type="GO" id="GO:0110051">
    <property type="term" value="P:metabolite repair"/>
    <property type="evidence" value="ECO:0007669"/>
    <property type="project" value="TreeGrafter"/>
</dbReference>
<comment type="caution">
    <text evidence="10">The sequence shown here is derived from an EMBL/GenBank/DDBJ whole genome shotgun (WGS) entry which is preliminary data.</text>
</comment>
<comment type="catalytic activity">
    <reaction evidence="6 7">
        <text>(6S)-NADPHX + ATP = ADP + phosphate + NADPH + H(+)</text>
        <dbReference type="Rhea" id="RHEA:32231"/>
        <dbReference type="ChEBI" id="CHEBI:15378"/>
        <dbReference type="ChEBI" id="CHEBI:30616"/>
        <dbReference type="ChEBI" id="CHEBI:43474"/>
        <dbReference type="ChEBI" id="CHEBI:57783"/>
        <dbReference type="ChEBI" id="CHEBI:64076"/>
        <dbReference type="ChEBI" id="CHEBI:456216"/>
        <dbReference type="EC" id="4.2.1.93"/>
    </reaction>
</comment>
<comment type="function">
    <text evidence="7">Catalyzes the dehydration of the S-form of NAD(P)HX at the expense of ATP, which is converted to ADP. Together with NAD(P)HX epimerase, which catalyzes the epimerization of the S- and R-forms, the enzyme allows the repair of both epimers of NAD(P)HX, a damaged form of NAD(P)H that is a result of enzymatic or heat-dependent hydration.</text>
</comment>
<dbReference type="PANTHER" id="PTHR12592">
    <property type="entry name" value="ATP-DEPENDENT (S)-NAD(P)H-HYDRATE DEHYDRATASE FAMILY MEMBER"/>
    <property type="match status" value="1"/>
</dbReference>
<dbReference type="Proteomes" id="UP000791440">
    <property type="component" value="Unassembled WGS sequence"/>
</dbReference>
<evidence type="ECO:0000256" key="3">
    <source>
        <dbReference type="ARBA" id="ARBA00022857"/>
    </source>
</evidence>
<dbReference type="HAMAP" id="MF_01965">
    <property type="entry name" value="NADHX_dehydratase"/>
    <property type="match status" value="1"/>
</dbReference>
<gene>
    <name evidence="10" type="ORF">O3G_MSEX009610</name>
</gene>
<keyword evidence="3" id="KW-0521">NADP</keyword>
<organism evidence="10 11">
    <name type="scientific">Manduca sexta</name>
    <name type="common">Tobacco hawkmoth</name>
    <name type="synonym">Tobacco hornworm</name>
    <dbReference type="NCBI Taxonomy" id="7130"/>
    <lineage>
        <taxon>Eukaryota</taxon>
        <taxon>Metazoa</taxon>
        <taxon>Ecdysozoa</taxon>
        <taxon>Arthropoda</taxon>
        <taxon>Hexapoda</taxon>
        <taxon>Insecta</taxon>
        <taxon>Pterygota</taxon>
        <taxon>Neoptera</taxon>
        <taxon>Endopterygota</taxon>
        <taxon>Lepidoptera</taxon>
        <taxon>Glossata</taxon>
        <taxon>Ditrysia</taxon>
        <taxon>Bombycoidea</taxon>
        <taxon>Sphingidae</taxon>
        <taxon>Sphinginae</taxon>
        <taxon>Sphingini</taxon>
        <taxon>Manduca</taxon>
    </lineage>
</organism>
<feature type="binding site" evidence="7">
    <location>
        <begin position="248"/>
        <end position="257"/>
    </location>
    <ligand>
        <name>ATP</name>
        <dbReference type="ChEBI" id="CHEBI:30616"/>
    </ligand>
</feature>
<dbReference type="InterPro" id="IPR029056">
    <property type="entry name" value="Ribokinase-like"/>
</dbReference>
<evidence type="ECO:0000256" key="8">
    <source>
        <dbReference type="SAM" id="SignalP"/>
    </source>
</evidence>
<evidence type="ECO:0000256" key="7">
    <source>
        <dbReference type="HAMAP-Rule" id="MF_03157"/>
    </source>
</evidence>
<evidence type="ECO:0000256" key="6">
    <source>
        <dbReference type="ARBA" id="ARBA00047472"/>
    </source>
</evidence>
<dbReference type="InterPro" id="IPR000631">
    <property type="entry name" value="CARKD"/>
</dbReference>
<accession>A0A921ZE79</accession>
<keyword evidence="2 7" id="KW-0067">ATP-binding</keyword>
<keyword evidence="1 7" id="KW-0547">Nucleotide-binding</keyword>
<dbReference type="AlphaFoldDB" id="A0A921ZE79"/>